<dbReference type="OrthoDB" id="10618040at2759"/>
<feature type="coiled-coil region" evidence="1">
    <location>
        <begin position="295"/>
        <end position="329"/>
    </location>
</feature>
<evidence type="ECO:0000256" key="1">
    <source>
        <dbReference type="SAM" id="Coils"/>
    </source>
</evidence>
<accession>A0A7J0FE38</accession>
<organism evidence="2 3">
    <name type="scientific">Actinidia rufa</name>
    <dbReference type="NCBI Taxonomy" id="165716"/>
    <lineage>
        <taxon>Eukaryota</taxon>
        <taxon>Viridiplantae</taxon>
        <taxon>Streptophyta</taxon>
        <taxon>Embryophyta</taxon>
        <taxon>Tracheophyta</taxon>
        <taxon>Spermatophyta</taxon>
        <taxon>Magnoliopsida</taxon>
        <taxon>eudicotyledons</taxon>
        <taxon>Gunneridae</taxon>
        <taxon>Pentapetalae</taxon>
        <taxon>asterids</taxon>
        <taxon>Ericales</taxon>
        <taxon>Actinidiaceae</taxon>
        <taxon>Actinidia</taxon>
    </lineage>
</organism>
<dbReference type="EMBL" id="BJWL01000011">
    <property type="protein sequence ID" value="GFY96449.1"/>
    <property type="molecule type" value="Genomic_DNA"/>
</dbReference>
<evidence type="ECO:0000313" key="3">
    <source>
        <dbReference type="Proteomes" id="UP000585474"/>
    </source>
</evidence>
<keyword evidence="1" id="KW-0175">Coiled coil</keyword>
<comment type="caution">
    <text evidence="2">The sequence shown here is derived from an EMBL/GenBank/DDBJ whole genome shotgun (WGS) entry which is preliminary data.</text>
</comment>
<protein>
    <submittedName>
        <fullName evidence="2">Uncharacterized protein</fullName>
    </submittedName>
</protein>
<evidence type="ECO:0000313" key="2">
    <source>
        <dbReference type="EMBL" id="GFY96449.1"/>
    </source>
</evidence>
<keyword evidence="3" id="KW-1185">Reference proteome</keyword>
<name>A0A7J0FE38_9ERIC</name>
<proteinExistence type="predicted"/>
<gene>
    <name evidence="2" type="ORF">Acr_11g0007550</name>
</gene>
<sequence length="454" mass="51012">MSPIKLAFSAADLLHVYTMVRPRKKLGTPFLKGNHYLCLRNPRHPQTRFQRAFQVQSEDCKVVIQVVNNRQASRKVANLLAYESVYQHVIPHKAKELGRIRLPTLHNEGQAPHRSDFSLECSGTELNEEVPLAQVILAEPIDISSSDNEHSNNLAYNPIQLAREVEIAHSFREGGDSNASSGLANMTFRFRTLGHKKSMPAANPPIIVALPIIQRKGKHLVGVPRRQRRRSARRALAYSPLPAFKPSYESLTFPQLSSARKMRMTQQRKVQRRSDFLVTQQVQRLQRATAISNCMKQQLTELKKTKKKVDSLESELNKAKLTLDSIDQLKAYLTATEKARDASYMTVTQTQNEAAIVGAQRDKALQDLAKLQVVACGPVYEWVFNRGINRPAEEGGEEALADEGVEPVGEVVAEEVGEDAAQDQAKEVEAQDPPPSFTVFLLYLLCTNLWRTLF</sequence>
<dbReference type="Proteomes" id="UP000585474">
    <property type="component" value="Unassembled WGS sequence"/>
</dbReference>
<dbReference type="AlphaFoldDB" id="A0A7J0FE38"/>
<reference evidence="2 3" key="1">
    <citation type="submission" date="2019-07" db="EMBL/GenBank/DDBJ databases">
        <title>De Novo Assembly of kiwifruit Actinidia rufa.</title>
        <authorList>
            <person name="Sugita-Konishi S."/>
            <person name="Sato K."/>
            <person name="Mori E."/>
            <person name="Abe Y."/>
            <person name="Kisaki G."/>
            <person name="Hamano K."/>
            <person name="Suezawa K."/>
            <person name="Otani M."/>
            <person name="Fukuda T."/>
            <person name="Manabe T."/>
            <person name="Gomi K."/>
            <person name="Tabuchi M."/>
            <person name="Akimitsu K."/>
            <person name="Kataoka I."/>
        </authorList>
    </citation>
    <scope>NUCLEOTIDE SEQUENCE [LARGE SCALE GENOMIC DNA]</scope>
    <source>
        <strain evidence="3">cv. Fuchu</strain>
    </source>
</reference>